<dbReference type="PANTHER" id="PTHR30400">
    <property type="entry name" value="MONOFUNCTIONAL BIOSYNTHETIC PEPTIDOGLYCAN TRANSGLYCOSYLASE"/>
    <property type="match status" value="1"/>
</dbReference>
<evidence type="ECO:0000256" key="3">
    <source>
        <dbReference type="ARBA" id="ARBA00022676"/>
    </source>
</evidence>
<feature type="domain" description="Glycosyl transferase family 51" evidence="13">
    <location>
        <begin position="100"/>
        <end position="264"/>
    </location>
</feature>
<organism evidence="14 15">
    <name type="scientific">Sinimarinibacterium flocculans</name>
    <dbReference type="NCBI Taxonomy" id="985250"/>
    <lineage>
        <taxon>Bacteria</taxon>
        <taxon>Pseudomonadati</taxon>
        <taxon>Pseudomonadota</taxon>
        <taxon>Gammaproteobacteria</taxon>
        <taxon>Nevskiales</taxon>
        <taxon>Nevskiaceae</taxon>
        <taxon>Sinimarinibacterium</taxon>
    </lineage>
</organism>
<keyword evidence="15" id="KW-1185">Reference proteome</keyword>
<comment type="similarity">
    <text evidence="11">Belongs to the glycosyltransferase 51 family.</text>
</comment>
<evidence type="ECO:0000256" key="9">
    <source>
        <dbReference type="ARBA" id="ARBA00023136"/>
    </source>
</evidence>
<dbReference type="UniPathway" id="UPA00219"/>
<dbReference type="GO" id="GO:0009274">
    <property type="term" value="C:peptidoglycan-based cell wall"/>
    <property type="evidence" value="ECO:0007669"/>
    <property type="project" value="InterPro"/>
</dbReference>
<keyword evidence="2 11" id="KW-0997">Cell inner membrane</keyword>
<keyword evidence="5 11" id="KW-0812">Transmembrane</keyword>
<keyword evidence="3 11" id="KW-0328">Glycosyltransferase</keyword>
<dbReference type="AlphaFoldDB" id="A0A318EB23"/>
<comment type="function">
    <text evidence="11">Peptidoglycan polymerase that catalyzes glycan chain elongation from lipid-linked precursors.</text>
</comment>
<dbReference type="PANTHER" id="PTHR30400:SF0">
    <property type="entry name" value="BIOSYNTHETIC PEPTIDOGLYCAN TRANSGLYCOSYLASE"/>
    <property type="match status" value="1"/>
</dbReference>
<dbReference type="GO" id="GO:0008955">
    <property type="term" value="F:peptidoglycan glycosyltransferase activity"/>
    <property type="evidence" value="ECO:0007669"/>
    <property type="project" value="UniProtKB-UniRule"/>
</dbReference>
<keyword evidence="8 11" id="KW-1133">Transmembrane helix</keyword>
<dbReference type="InterPro" id="IPR036950">
    <property type="entry name" value="PBP_transglycosylase"/>
</dbReference>
<dbReference type="GO" id="GO:0016763">
    <property type="term" value="F:pentosyltransferase activity"/>
    <property type="evidence" value="ECO:0007669"/>
    <property type="project" value="InterPro"/>
</dbReference>
<comment type="pathway">
    <text evidence="11">Cell wall biogenesis; peptidoglycan biosynthesis.</text>
</comment>
<protein>
    <recommendedName>
        <fullName evidence="11">Biosynthetic peptidoglycan transglycosylase</fullName>
        <ecNumber evidence="11">2.4.99.28</ecNumber>
    </recommendedName>
    <alternativeName>
        <fullName evidence="11">Glycan polymerase</fullName>
    </alternativeName>
    <alternativeName>
        <fullName evidence="11">Peptidoglycan glycosyltransferase MtgA</fullName>
        <shortName evidence="11">PGT</shortName>
    </alternativeName>
</protein>
<dbReference type="InterPro" id="IPR001264">
    <property type="entry name" value="Glyco_trans_51"/>
</dbReference>
<feature type="region of interest" description="Disordered" evidence="12">
    <location>
        <begin position="1"/>
        <end position="50"/>
    </location>
</feature>
<feature type="compositionally biased region" description="Low complexity" evidence="12">
    <location>
        <begin position="27"/>
        <end position="45"/>
    </location>
</feature>
<dbReference type="HAMAP" id="MF_00766">
    <property type="entry name" value="PGT_MtgA"/>
    <property type="match status" value="1"/>
</dbReference>
<evidence type="ECO:0000256" key="7">
    <source>
        <dbReference type="ARBA" id="ARBA00022984"/>
    </source>
</evidence>
<dbReference type="Gene3D" id="1.10.3810.10">
    <property type="entry name" value="Biosynthetic peptidoglycan transglycosylase-like"/>
    <property type="match status" value="1"/>
</dbReference>
<feature type="compositionally biased region" description="Pro residues" evidence="12">
    <location>
        <begin position="8"/>
        <end position="26"/>
    </location>
</feature>
<sequence>MKPRRPPTLHPPSRPPAAPPASPLLPQPARRPAAATPAPERLTSDPPLPSPPLSRRWRLLPVLIVGLLWLLGLILAVVLALRWLPPPTTAFMLQSPVTPVRYEWVPAEHISNAMRHAVVASEDQKFFQHRGFDFEAIGDALDERRDGGRLRGASTISQQTAKNLFLWSGGGFARKGIEAAFTVLIETLWDKPRILEVYLNIAEFGPGIYGVEAAAQAFFGKRAAQITPEEAARLAAVLPSPRRWSAREPGPYVQERARWILGQMGHRPAAPESLPDEADAALPQTVIETAPAQGGDVDTRAFDEFEGEFGVPRPIDPDEPIGSASGEADAED</sequence>
<dbReference type="OrthoDB" id="9766909at2"/>
<comment type="subcellular location">
    <subcellularLocation>
        <location evidence="11">Cell inner membrane</location>
        <topology evidence="11">Single-pass membrane protein</topology>
    </subcellularLocation>
</comment>
<evidence type="ECO:0000256" key="4">
    <source>
        <dbReference type="ARBA" id="ARBA00022679"/>
    </source>
</evidence>
<comment type="caution">
    <text evidence="14">The sequence shown here is derived from an EMBL/GenBank/DDBJ whole genome shotgun (WGS) entry which is preliminary data.</text>
</comment>
<evidence type="ECO:0000256" key="6">
    <source>
        <dbReference type="ARBA" id="ARBA00022960"/>
    </source>
</evidence>
<keyword evidence="10 11" id="KW-0961">Cell wall biogenesis/degradation</keyword>
<feature type="region of interest" description="Disordered" evidence="12">
    <location>
        <begin position="308"/>
        <end position="332"/>
    </location>
</feature>
<dbReference type="InterPro" id="IPR023346">
    <property type="entry name" value="Lysozyme-like_dom_sf"/>
</dbReference>
<dbReference type="EC" id="2.4.99.28" evidence="11"/>
<dbReference type="NCBIfam" id="TIGR02070">
    <property type="entry name" value="mono_pep_trsgly"/>
    <property type="match status" value="1"/>
</dbReference>
<gene>
    <name evidence="11" type="primary">mtgA</name>
    <name evidence="14" type="ORF">C8D93_103353</name>
</gene>
<keyword evidence="9 11" id="KW-0472">Membrane</keyword>
<evidence type="ECO:0000256" key="5">
    <source>
        <dbReference type="ARBA" id="ARBA00022692"/>
    </source>
</evidence>
<evidence type="ECO:0000313" key="15">
    <source>
        <dbReference type="Proteomes" id="UP000248330"/>
    </source>
</evidence>
<keyword evidence="7 11" id="KW-0573">Peptidoglycan synthesis</keyword>
<keyword evidence="1 11" id="KW-1003">Cell membrane</keyword>
<evidence type="ECO:0000256" key="2">
    <source>
        <dbReference type="ARBA" id="ARBA00022519"/>
    </source>
</evidence>
<name>A0A318EB23_9GAMM</name>
<dbReference type="GO" id="GO:0009252">
    <property type="term" value="P:peptidoglycan biosynthetic process"/>
    <property type="evidence" value="ECO:0007669"/>
    <property type="project" value="UniProtKB-UniRule"/>
</dbReference>
<dbReference type="GO" id="GO:0005886">
    <property type="term" value="C:plasma membrane"/>
    <property type="evidence" value="ECO:0007669"/>
    <property type="project" value="UniProtKB-SubCell"/>
</dbReference>
<evidence type="ECO:0000259" key="13">
    <source>
        <dbReference type="Pfam" id="PF00912"/>
    </source>
</evidence>
<dbReference type="GO" id="GO:0071555">
    <property type="term" value="P:cell wall organization"/>
    <property type="evidence" value="ECO:0007669"/>
    <property type="project" value="UniProtKB-KW"/>
</dbReference>
<evidence type="ECO:0000256" key="8">
    <source>
        <dbReference type="ARBA" id="ARBA00022989"/>
    </source>
</evidence>
<proteinExistence type="inferred from homology"/>
<feature type="transmembrane region" description="Helical" evidence="11">
    <location>
        <begin position="59"/>
        <end position="84"/>
    </location>
</feature>
<evidence type="ECO:0000256" key="10">
    <source>
        <dbReference type="ARBA" id="ARBA00023316"/>
    </source>
</evidence>
<evidence type="ECO:0000256" key="11">
    <source>
        <dbReference type="HAMAP-Rule" id="MF_00766"/>
    </source>
</evidence>
<reference evidence="14 15" key="1">
    <citation type="submission" date="2018-04" db="EMBL/GenBank/DDBJ databases">
        <title>Genomic Encyclopedia of Type Strains, Phase IV (KMG-IV): sequencing the most valuable type-strain genomes for metagenomic binning, comparative biology and taxonomic classification.</title>
        <authorList>
            <person name="Goeker M."/>
        </authorList>
    </citation>
    <scope>NUCLEOTIDE SEQUENCE [LARGE SCALE GENOMIC DNA]</scope>
    <source>
        <strain evidence="14 15">DSM 104150</strain>
    </source>
</reference>
<dbReference type="EMBL" id="QICN01000003">
    <property type="protein sequence ID" value="PXV69777.1"/>
    <property type="molecule type" value="Genomic_DNA"/>
</dbReference>
<dbReference type="Pfam" id="PF00912">
    <property type="entry name" value="Transgly"/>
    <property type="match status" value="1"/>
</dbReference>
<comment type="catalytic activity">
    <reaction evidence="11">
        <text>[GlcNAc-(1-&gt;4)-Mur2Ac(oyl-L-Ala-gamma-D-Glu-L-Lys-D-Ala-D-Ala)](n)-di-trans,octa-cis-undecaprenyl diphosphate + beta-D-GlcNAc-(1-&gt;4)-Mur2Ac(oyl-L-Ala-gamma-D-Glu-L-Lys-D-Ala-D-Ala)-di-trans,octa-cis-undecaprenyl diphosphate = [GlcNAc-(1-&gt;4)-Mur2Ac(oyl-L-Ala-gamma-D-Glu-L-Lys-D-Ala-D-Ala)](n+1)-di-trans,octa-cis-undecaprenyl diphosphate + di-trans,octa-cis-undecaprenyl diphosphate + H(+)</text>
        <dbReference type="Rhea" id="RHEA:23708"/>
        <dbReference type="Rhea" id="RHEA-COMP:9602"/>
        <dbReference type="Rhea" id="RHEA-COMP:9603"/>
        <dbReference type="ChEBI" id="CHEBI:15378"/>
        <dbReference type="ChEBI" id="CHEBI:58405"/>
        <dbReference type="ChEBI" id="CHEBI:60033"/>
        <dbReference type="ChEBI" id="CHEBI:78435"/>
        <dbReference type="EC" id="2.4.99.28"/>
    </reaction>
</comment>
<accession>A0A318EB23</accession>
<dbReference type="InterPro" id="IPR011812">
    <property type="entry name" value="Pep_trsgly"/>
</dbReference>
<keyword evidence="6 11" id="KW-0133">Cell shape</keyword>
<dbReference type="GO" id="GO:0008360">
    <property type="term" value="P:regulation of cell shape"/>
    <property type="evidence" value="ECO:0007669"/>
    <property type="project" value="UniProtKB-KW"/>
</dbReference>
<dbReference type="Proteomes" id="UP000248330">
    <property type="component" value="Unassembled WGS sequence"/>
</dbReference>
<evidence type="ECO:0000256" key="1">
    <source>
        <dbReference type="ARBA" id="ARBA00022475"/>
    </source>
</evidence>
<evidence type="ECO:0000313" key="14">
    <source>
        <dbReference type="EMBL" id="PXV69777.1"/>
    </source>
</evidence>
<keyword evidence="4 11" id="KW-0808">Transferase</keyword>
<dbReference type="SUPFAM" id="SSF53955">
    <property type="entry name" value="Lysozyme-like"/>
    <property type="match status" value="1"/>
</dbReference>
<evidence type="ECO:0000256" key="12">
    <source>
        <dbReference type="SAM" id="MobiDB-lite"/>
    </source>
</evidence>